<dbReference type="KEGG" id="plyc:GXP70_16665"/>
<evidence type="ECO:0008006" key="3">
    <source>
        <dbReference type="Google" id="ProtNLM"/>
    </source>
</evidence>
<dbReference type="AlphaFoldDB" id="A0A6C0G286"/>
<sequence length="484" mass="55215">MESGASRETVDLGRLYQGPFQIEQDDGWFTIYMATPSAEPVRNPGMGLIAYAWEENGPSLQARSGNETIEEHVERLAKLPFVDVLYIRCDWRHVQTEPGRLNLHPIWEATLQAAERHGLRVAFRVQLSSPNPQPERLAMPDFLIGQVPLVNIGRFEGQDYDYWEPRYDHPAFRAAFRELNGLLAERFDGDPRIEFMDLMMYGFWGEGHTGDLKNPFPDYAAAEHTFMAMTREQVERWRKTPIAVNTQPDISQTGNRTVRAYAMSEDCWVRTDSIILDEPEQIEIIANRAPWTAAVVEDGYYRHFKLDQLKFDSANVDVIANSMLHALDIGGNYWGLWTEAEAIARYHERYPHAIETLRRRLGYRLRPAWIWQRKRIGTDELVIALANDGVSGVPGALWLEATDGTTSLRGKLDKGSPVPGKVGMASLTLPQHWRDIEVRLSLRLEMKPGVFKPVQWACAQRTEADGSLAIRLKSHADTDWRCGI</sequence>
<dbReference type="Gene3D" id="3.20.20.80">
    <property type="entry name" value="Glycosidases"/>
    <property type="match status" value="1"/>
</dbReference>
<dbReference type="EMBL" id="CP048209">
    <property type="protein sequence ID" value="QHT61434.1"/>
    <property type="molecule type" value="Genomic_DNA"/>
</dbReference>
<accession>A0A6C0G286</accession>
<organism evidence="1 2">
    <name type="scientific">Paenibacillus lycopersici</name>
    <dbReference type="NCBI Taxonomy" id="2704462"/>
    <lineage>
        <taxon>Bacteria</taxon>
        <taxon>Bacillati</taxon>
        <taxon>Bacillota</taxon>
        <taxon>Bacilli</taxon>
        <taxon>Bacillales</taxon>
        <taxon>Paenibacillaceae</taxon>
        <taxon>Paenibacillus</taxon>
    </lineage>
</organism>
<gene>
    <name evidence="1" type="ORF">GXP70_16665</name>
</gene>
<proteinExistence type="predicted"/>
<reference evidence="1 2" key="1">
    <citation type="submission" date="2020-01" db="EMBL/GenBank/DDBJ databases">
        <title>Paenibacillus sp. nov., isolated from tomato rhizosphere.</title>
        <authorList>
            <person name="Weon H.-Y."/>
            <person name="Lee S.A."/>
        </authorList>
    </citation>
    <scope>NUCLEOTIDE SEQUENCE [LARGE SCALE GENOMIC DNA]</scope>
    <source>
        <strain evidence="1 2">12200R-189</strain>
    </source>
</reference>
<name>A0A6C0G286_9BACL</name>
<evidence type="ECO:0000313" key="2">
    <source>
        <dbReference type="Proteomes" id="UP000476064"/>
    </source>
</evidence>
<dbReference type="SUPFAM" id="SSF51445">
    <property type="entry name" value="(Trans)glycosidases"/>
    <property type="match status" value="1"/>
</dbReference>
<dbReference type="Proteomes" id="UP000476064">
    <property type="component" value="Chromosome"/>
</dbReference>
<evidence type="ECO:0000313" key="1">
    <source>
        <dbReference type="EMBL" id="QHT61434.1"/>
    </source>
</evidence>
<keyword evidence="2" id="KW-1185">Reference proteome</keyword>
<dbReference type="InterPro" id="IPR017853">
    <property type="entry name" value="GH"/>
</dbReference>
<protein>
    <recommendedName>
        <fullName evidence="3">DUF4832 domain-containing protein</fullName>
    </recommendedName>
</protein>
<dbReference type="RefSeq" id="WP_162357873.1">
    <property type="nucleotide sequence ID" value="NZ_CP048209.1"/>
</dbReference>